<evidence type="ECO:0000313" key="2">
    <source>
        <dbReference type="EMBL" id="MBC8750738.1"/>
    </source>
</evidence>
<reference evidence="2 3" key="1">
    <citation type="submission" date="2019-09" db="EMBL/GenBank/DDBJ databases">
        <title>Paraburkholderia podalyriae sp. nov., A South African Podalyria-associated rhizobium.</title>
        <authorList>
            <person name="Mavima L."/>
            <person name="Beukes C.W."/>
            <person name="Palmer M."/>
            <person name="De Meyer S.E."/>
            <person name="James E.K."/>
            <person name="Maluk M."/>
            <person name="Avontuur J.R."/>
            <person name="Chan W.Y."/>
            <person name="Venter S.N."/>
            <person name="Steenkamp E.T."/>
        </authorList>
    </citation>
    <scope>NUCLEOTIDE SEQUENCE [LARGE SCALE GENOMIC DNA]</scope>
    <source>
        <strain evidence="2 3">WC7.3b</strain>
    </source>
</reference>
<gene>
    <name evidence="2" type="ORF">F6X42_30380</name>
</gene>
<evidence type="ECO:0000256" key="1">
    <source>
        <dbReference type="SAM" id="MobiDB-lite"/>
    </source>
</evidence>
<sequence>MFGDMSTKSRPAETAGITSARQRQHCASAAPERRAYNGTQLTALKAEATALRPGAAAKPPMAWPTARHAAAGGGLPRLLVAPGSEARQEGVVEAAATASACLGKPAPQVHRHGEHESLCDQHQQAVVEVVGKRAAARENNMIGIAGLGAWTSATLWSLEC</sequence>
<protein>
    <submittedName>
        <fullName evidence="2">Uncharacterized protein</fullName>
    </submittedName>
</protein>
<evidence type="ECO:0000313" key="3">
    <source>
        <dbReference type="Proteomes" id="UP000736373"/>
    </source>
</evidence>
<comment type="caution">
    <text evidence="2">The sequence shown here is derived from an EMBL/GenBank/DDBJ whole genome shotgun (WGS) entry which is preliminary data.</text>
</comment>
<accession>A0ABR7PWV4</accession>
<organism evidence="2 3">
    <name type="scientific">Paraburkholderia podalyriae</name>
    <dbReference type="NCBI Taxonomy" id="1938811"/>
    <lineage>
        <taxon>Bacteria</taxon>
        <taxon>Pseudomonadati</taxon>
        <taxon>Pseudomonadota</taxon>
        <taxon>Betaproteobacteria</taxon>
        <taxon>Burkholderiales</taxon>
        <taxon>Burkholderiaceae</taxon>
        <taxon>Paraburkholderia</taxon>
    </lineage>
</organism>
<dbReference type="RefSeq" id="WP_187637677.1">
    <property type="nucleotide sequence ID" value="NZ_VZQQ01000038.1"/>
</dbReference>
<keyword evidence="3" id="KW-1185">Reference proteome</keyword>
<proteinExistence type="predicted"/>
<dbReference type="EMBL" id="VZQQ01000038">
    <property type="protein sequence ID" value="MBC8750738.1"/>
    <property type="molecule type" value="Genomic_DNA"/>
</dbReference>
<feature type="region of interest" description="Disordered" evidence="1">
    <location>
        <begin position="1"/>
        <end position="31"/>
    </location>
</feature>
<name>A0ABR7PWV4_9BURK</name>
<dbReference type="Proteomes" id="UP000736373">
    <property type="component" value="Unassembled WGS sequence"/>
</dbReference>